<dbReference type="EMBL" id="QREV01000012">
    <property type="protein sequence ID" value="RDU49853.1"/>
    <property type="molecule type" value="Genomic_DNA"/>
</dbReference>
<dbReference type="Proteomes" id="UP000629596">
    <property type="component" value="Unassembled WGS sequence"/>
</dbReference>
<evidence type="ECO:0000313" key="2">
    <source>
        <dbReference type="EMBL" id="RDU49853.1"/>
    </source>
</evidence>
<name>A0A3D8HFV7_9BACT</name>
<dbReference type="Proteomes" id="UP000256321">
    <property type="component" value="Unassembled WGS sequence"/>
</dbReference>
<accession>A0A3D8HFV7</accession>
<proteinExistence type="predicted"/>
<dbReference type="AlphaFoldDB" id="A0A3D8HFV7"/>
<organism evidence="2 3">
    <name type="scientific">Parabacteroides acidifaciens</name>
    <dbReference type="NCBI Taxonomy" id="2290935"/>
    <lineage>
        <taxon>Bacteria</taxon>
        <taxon>Pseudomonadati</taxon>
        <taxon>Bacteroidota</taxon>
        <taxon>Bacteroidia</taxon>
        <taxon>Bacteroidales</taxon>
        <taxon>Tannerellaceae</taxon>
        <taxon>Parabacteroides</taxon>
    </lineage>
</organism>
<dbReference type="RefSeq" id="WP_115499023.1">
    <property type="nucleotide sequence ID" value="NZ_JACRTI010000012.1"/>
</dbReference>
<gene>
    <name evidence="2" type="ORF">DWU89_07495</name>
    <name evidence="1" type="ORF">H8784_07330</name>
</gene>
<reference evidence="2 3" key="1">
    <citation type="submission" date="2018-07" db="EMBL/GenBank/DDBJ databases">
        <title>Parabacteroides acidifaciens nov. sp., isolated from human feces.</title>
        <authorList>
            <person name="Wang Y.J."/>
        </authorList>
    </citation>
    <scope>NUCLEOTIDE SEQUENCE [LARGE SCALE GENOMIC DNA]</scope>
    <source>
        <strain evidence="2 3">426-9</strain>
    </source>
</reference>
<evidence type="ECO:0000313" key="4">
    <source>
        <dbReference type="Proteomes" id="UP000629596"/>
    </source>
</evidence>
<keyword evidence="4" id="KW-1185">Reference proteome</keyword>
<sequence>MKSMIPYAEPESGKIALIQEILDINDIQDIDLLHKFREEFMNAQDNTVRGEELSPDNHWG</sequence>
<dbReference type="EMBL" id="JACRTI010000012">
    <property type="protein sequence ID" value="MBC8601534.1"/>
    <property type="molecule type" value="Genomic_DNA"/>
</dbReference>
<reference evidence="1 4" key="2">
    <citation type="submission" date="2020-08" db="EMBL/GenBank/DDBJ databases">
        <title>Genome public.</title>
        <authorList>
            <person name="Liu C."/>
            <person name="Sun Q."/>
        </authorList>
    </citation>
    <scope>NUCLEOTIDE SEQUENCE [LARGE SCALE GENOMIC DNA]</scope>
    <source>
        <strain evidence="1 4">426_9</strain>
    </source>
</reference>
<protein>
    <submittedName>
        <fullName evidence="2">Uncharacterized protein</fullName>
    </submittedName>
</protein>
<comment type="caution">
    <text evidence="2">The sequence shown here is derived from an EMBL/GenBank/DDBJ whole genome shotgun (WGS) entry which is preliminary data.</text>
</comment>
<evidence type="ECO:0000313" key="3">
    <source>
        <dbReference type="Proteomes" id="UP000256321"/>
    </source>
</evidence>
<evidence type="ECO:0000313" key="1">
    <source>
        <dbReference type="EMBL" id="MBC8601534.1"/>
    </source>
</evidence>